<dbReference type="RefSeq" id="WP_216416530.1">
    <property type="nucleotide sequence ID" value="NZ_JAHLQK010000003.1"/>
</dbReference>
<protein>
    <recommendedName>
        <fullName evidence="1">ATP synthase gamma chain</fullName>
    </recommendedName>
    <alternativeName>
        <fullName evidence="1">ATP synthase F1 sector gamma subunit</fullName>
    </alternativeName>
    <alternativeName>
        <fullName evidence="1">F-ATPase gamma subunit</fullName>
    </alternativeName>
</protein>
<keyword evidence="2" id="KW-0175">Coiled coil</keyword>
<evidence type="ECO:0000256" key="2">
    <source>
        <dbReference type="SAM" id="Coils"/>
    </source>
</evidence>
<dbReference type="HAMAP" id="MF_00815">
    <property type="entry name" value="ATP_synth_gamma_bact"/>
    <property type="match status" value="1"/>
</dbReference>
<dbReference type="PANTHER" id="PTHR11693:SF22">
    <property type="entry name" value="ATP SYNTHASE SUBUNIT GAMMA, MITOCHONDRIAL"/>
    <property type="match status" value="1"/>
</dbReference>
<proteinExistence type="inferred from homology"/>
<feature type="coiled-coil region" evidence="2">
    <location>
        <begin position="245"/>
        <end position="272"/>
    </location>
</feature>
<comment type="subcellular location">
    <subcellularLocation>
        <location evidence="1">Cell membrane</location>
        <topology evidence="1">Peripheral membrane protein</topology>
    </subcellularLocation>
</comment>
<sequence>MAGLGMRDIKRRIKSVNSTKQITKAMELVASSKMKKSRERLEKTRPYFNAVRDAVSDIISSTKGVKHELITPREVKNTGYIVISADRGLAGGYNANVIKAATGHMKEKDKVSVISIGQKARDYFRKRNYDLDGEFTHISEDPTYSDAQKIGRLSVELYKQGLVDEVYLVYTEFLTTISYNPKVIKLLPLESQADETKKEKVKSRELMSYEPSPEAVLSYLIPKYIDSTIYGALVESATSYQSATKIAMESATDNAEEMIDKLQLQYNRARQASITQEITEIVGGAEALS</sequence>
<dbReference type="EMBL" id="JAHLQK010000003">
    <property type="protein sequence ID" value="MBU5676598.1"/>
    <property type="molecule type" value="Genomic_DNA"/>
</dbReference>
<keyword evidence="1" id="KW-0813">Transport</keyword>
<gene>
    <name evidence="1 3" type="primary">atpG</name>
    <name evidence="3" type="ORF">KQI88_09225</name>
</gene>
<evidence type="ECO:0000256" key="1">
    <source>
        <dbReference type="HAMAP-Rule" id="MF_00815"/>
    </source>
</evidence>
<dbReference type="InterPro" id="IPR023632">
    <property type="entry name" value="ATP_synth_F1_gsu_CS"/>
</dbReference>
<dbReference type="PANTHER" id="PTHR11693">
    <property type="entry name" value="ATP SYNTHASE GAMMA CHAIN"/>
    <property type="match status" value="1"/>
</dbReference>
<evidence type="ECO:0000313" key="4">
    <source>
        <dbReference type="Proteomes" id="UP000779508"/>
    </source>
</evidence>
<comment type="similarity">
    <text evidence="1">Belongs to the ATPase gamma chain family.</text>
</comment>
<keyword evidence="1" id="KW-0406">Ion transport</keyword>
<keyword evidence="1" id="KW-0472">Membrane</keyword>
<dbReference type="Pfam" id="PF00231">
    <property type="entry name" value="ATP-synt"/>
    <property type="match status" value="1"/>
</dbReference>
<comment type="caution">
    <text evidence="3">The sequence shown here is derived from an EMBL/GenBank/DDBJ whole genome shotgun (WGS) entry which is preliminary data.</text>
</comment>
<accession>A0ABS6G292</accession>
<dbReference type="PROSITE" id="PS00153">
    <property type="entry name" value="ATPASE_GAMMA"/>
    <property type="match status" value="1"/>
</dbReference>
<keyword evidence="1" id="KW-0375">Hydrogen ion transport</keyword>
<reference evidence="3 4" key="1">
    <citation type="submission" date="2021-06" db="EMBL/GenBank/DDBJ databases">
        <authorList>
            <person name="Sun Q."/>
            <person name="Li D."/>
        </authorList>
    </citation>
    <scope>NUCLEOTIDE SEQUENCE [LARGE SCALE GENOMIC DNA]</scope>
    <source>
        <strain evidence="3 4">MSJ-5</strain>
    </source>
</reference>
<comment type="subunit">
    <text evidence="1">F-type ATPases have 2 components, CF(1) - the catalytic core - and CF(0) - the membrane proton channel. CF(1) has five subunits: alpha(3), beta(3), gamma(1), delta(1), epsilon(1). CF(0) has three main subunits: a, b and c.</text>
</comment>
<keyword evidence="1" id="KW-0066">ATP synthesis</keyword>
<keyword evidence="1" id="KW-0139">CF(1)</keyword>
<evidence type="ECO:0000313" key="3">
    <source>
        <dbReference type="EMBL" id="MBU5676598.1"/>
    </source>
</evidence>
<comment type="function">
    <text evidence="1">Produces ATP from ADP in the presence of a proton gradient across the membrane. The gamma chain is believed to be important in regulating ATPase activity and the flow of protons through the CF(0) complex.</text>
</comment>
<dbReference type="CDD" id="cd12151">
    <property type="entry name" value="F1-ATPase_gamma"/>
    <property type="match status" value="1"/>
</dbReference>
<dbReference type="InterPro" id="IPR000131">
    <property type="entry name" value="ATP_synth_F1_gsu"/>
</dbReference>
<keyword evidence="1" id="KW-1003">Cell membrane</keyword>
<keyword evidence="4" id="KW-1185">Reference proteome</keyword>
<dbReference type="Proteomes" id="UP000779508">
    <property type="component" value="Unassembled WGS sequence"/>
</dbReference>
<name>A0ABS6G292_9FIRM</name>
<dbReference type="NCBIfam" id="TIGR01146">
    <property type="entry name" value="ATPsyn_F1gamma"/>
    <property type="match status" value="1"/>
</dbReference>
<organism evidence="3 4">
    <name type="scientific">Alkaliphilus flagellatus</name>
    <dbReference type="NCBI Taxonomy" id="2841507"/>
    <lineage>
        <taxon>Bacteria</taxon>
        <taxon>Bacillati</taxon>
        <taxon>Bacillota</taxon>
        <taxon>Clostridia</taxon>
        <taxon>Peptostreptococcales</taxon>
        <taxon>Natronincolaceae</taxon>
        <taxon>Alkaliphilus</taxon>
    </lineage>
</organism>